<evidence type="ECO:0000256" key="2">
    <source>
        <dbReference type="ARBA" id="ARBA00022692"/>
    </source>
</evidence>
<dbReference type="AlphaFoldDB" id="A0A192H164"/>
<dbReference type="EMBL" id="CP014873">
    <property type="protein sequence ID" value="ANK62023.1"/>
    <property type="molecule type" value="Genomic_DNA"/>
</dbReference>
<dbReference type="STRING" id="375175.AYR53_04135"/>
<keyword evidence="6" id="KW-1185">Reference proteome</keyword>
<evidence type="ECO:0000256" key="4">
    <source>
        <dbReference type="ARBA" id="ARBA00023136"/>
    </source>
</evidence>
<dbReference type="GeneID" id="42981429"/>
<keyword evidence="3" id="KW-1133">Transmembrane helix</keyword>
<dbReference type="GO" id="GO:0016020">
    <property type="term" value="C:membrane"/>
    <property type="evidence" value="ECO:0007669"/>
    <property type="project" value="UniProtKB-SubCell"/>
</dbReference>
<accession>A0A192H164</accession>
<proteinExistence type="predicted"/>
<reference evidence="5 6" key="1">
    <citation type="submission" date="2016-03" db="EMBL/GenBank/DDBJ databases">
        <title>Pediococcus and Lactobacillus from brewery environment - whole genome sequencing and assembly.</title>
        <authorList>
            <person name="Behr J."/>
            <person name="Geissler A.J."/>
            <person name="Vogel R.F."/>
        </authorList>
    </citation>
    <scope>NUCLEOTIDE SEQUENCE [LARGE SCALE GENOMIC DNA]</scope>
    <source>
        <strain evidence="5 6">TMW 1.1989</strain>
    </source>
</reference>
<dbReference type="Proteomes" id="UP000078582">
    <property type="component" value="Chromosome"/>
</dbReference>
<sequence length="406" mass="45003">MTKTGIVAGETYARQVKSWSFLILVLSPFLFILLSFGVGYLSASTSQARNTIAVVANDSNLRQEFIQSNTLQTTGKHATLPTAKQALQQNKIQGYLVLKTENNQIQVTYHGTKQLESSAKQALQQFVIQKQQHLNQQAANLTSRQLHQLNQLPQIQEKVEKGESTTDLAKLVSFWVLLFLMYFILVTYTSTTAQEIASEKGTKIMEIIFSSTTARKYFYGKMLGVFGVIVTQIAIYLVGGFALYGLAPHLAITKTLFQQYRDLIDQVLKNFFSVNLLYVLLGVVIFTILAALSGALVTRPEDATKAAQPALYLVMLGFFGALTLNKQAELLVVKILSYVPFLSSFFMPLRVIDGSVSGLEVLGSLIILVLSIAGLTYYVGGIYSGLMLQTDNVGFWKSFKRGIQIR</sequence>
<evidence type="ECO:0000313" key="5">
    <source>
        <dbReference type="EMBL" id="ANK62023.1"/>
    </source>
</evidence>
<gene>
    <name evidence="5" type="ORF">AYR53_04135</name>
</gene>
<keyword evidence="2" id="KW-0812">Transmembrane</keyword>
<keyword evidence="4" id="KW-0472">Membrane</keyword>
<dbReference type="PANTHER" id="PTHR43471:SF3">
    <property type="entry name" value="ABC TRANSPORTER PERMEASE PROTEIN NATB"/>
    <property type="match status" value="1"/>
</dbReference>
<dbReference type="Pfam" id="PF12698">
    <property type="entry name" value="ABC2_membrane_3"/>
    <property type="match status" value="1"/>
</dbReference>
<evidence type="ECO:0000256" key="3">
    <source>
        <dbReference type="ARBA" id="ARBA00022989"/>
    </source>
</evidence>
<dbReference type="RefSeq" id="WP_068279115.1">
    <property type="nucleotide sequence ID" value="NZ_CP014873.1"/>
</dbReference>
<evidence type="ECO:0000313" key="6">
    <source>
        <dbReference type="Proteomes" id="UP000078582"/>
    </source>
</evidence>
<protein>
    <submittedName>
        <fullName evidence="5">ABC transporter permease</fullName>
    </submittedName>
</protein>
<organism evidence="5 6">
    <name type="scientific">Loigolactobacillus backii</name>
    <dbReference type="NCBI Taxonomy" id="375175"/>
    <lineage>
        <taxon>Bacteria</taxon>
        <taxon>Bacillati</taxon>
        <taxon>Bacillota</taxon>
        <taxon>Bacilli</taxon>
        <taxon>Lactobacillales</taxon>
        <taxon>Lactobacillaceae</taxon>
        <taxon>Loigolactobacillus</taxon>
    </lineage>
</organism>
<dbReference type="OrthoDB" id="9768837at2"/>
<name>A0A192H164_9LACO</name>
<dbReference type="PANTHER" id="PTHR43471">
    <property type="entry name" value="ABC TRANSPORTER PERMEASE"/>
    <property type="match status" value="1"/>
</dbReference>
<dbReference type="InterPro" id="IPR013525">
    <property type="entry name" value="ABC2_TM"/>
</dbReference>
<comment type="subcellular location">
    <subcellularLocation>
        <location evidence="1">Membrane</location>
        <topology evidence="1">Multi-pass membrane protein</topology>
    </subcellularLocation>
</comment>
<evidence type="ECO:0000256" key="1">
    <source>
        <dbReference type="ARBA" id="ARBA00004141"/>
    </source>
</evidence>
<dbReference type="GO" id="GO:0140359">
    <property type="term" value="F:ABC-type transporter activity"/>
    <property type="evidence" value="ECO:0007669"/>
    <property type="project" value="InterPro"/>
</dbReference>